<evidence type="ECO:0000256" key="5">
    <source>
        <dbReference type="ARBA" id="ARBA00022737"/>
    </source>
</evidence>
<evidence type="ECO:0000256" key="9">
    <source>
        <dbReference type="PROSITE-ProRule" id="PRU00282"/>
    </source>
</evidence>
<comment type="subcellular location">
    <subcellularLocation>
        <location evidence="1">Mitochondrion membrane</location>
        <topology evidence="1">Multi-pass membrane protein</topology>
    </subcellularLocation>
</comment>
<dbReference type="GO" id="GO:1990575">
    <property type="term" value="P:mitochondrial L-ornithine transmembrane transport"/>
    <property type="evidence" value="ECO:0007669"/>
    <property type="project" value="TreeGrafter"/>
</dbReference>
<dbReference type="InterPro" id="IPR018108">
    <property type="entry name" value="MCP_transmembrane"/>
</dbReference>
<keyword evidence="6" id="KW-1133">Transmembrane helix</keyword>
<evidence type="ECO:0008006" key="13">
    <source>
        <dbReference type="Google" id="ProtNLM"/>
    </source>
</evidence>
<dbReference type="SUPFAM" id="SSF103506">
    <property type="entry name" value="Mitochondrial carrier"/>
    <property type="match status" value="1"/>
</dbReference>
<keyword evidence="8 9" id="KW-0472">Membrane</keyword>
<proteinExistence type="inferred from homology"/>
<dbReference type="EMBL" id="JAHQIW010000246">
    <property type="protein sequence ID" value="KAJ1346948.1"/>
    <property type="molecule type" value="Genomic_DNA"/>
</dbReference>
<dbReference type="InterPro" id="IPR023395">
    <property type="entry name" value="MCP_dom_sf"/>
</dbReference>
<dbReference type="Gene3D" id="1.50.40.10">
    <property type="entry name" value="Mitochondrial carrier domain"/>
    <property type="match status" value="1"/>
</dbReference>
<evidence type="ECO:0000256" key="3">
    <source>
        <dbReference type="ARBA" id="ARBA00022448"/>
    </source>
</evidence>
<keyword evidence="5" id="KW-0677">Repeat</keyword>
<dbReference type="PROSITE" id="PS50920">
    <property type="entry name" value="SOLCAR"/>
    <property type="match status" value="1"/>
</dbReference>
<evidence type="ECO:0000313" key="12">
    <source>
        <dbReference type="Proteomes" id="UP001196413"/>
    </source>
</evidence>
<protein>
    <recommendedName>
        <fullName evidence="13">Mitochondrial carrier protein</fullName>
    </recommendedName>
</protein>
<dbReference type="Proteomes" id="UP001196413">
    <property type="component" value="Unassembled WGS sequence"/>
</dbReference>
<name>A0AAD5QCM2_PARTN</name>
<dbReference type="AlphaFoldDB" id="A0AAD5QCM2"/>
<comment type="caution">
    <text evidence="11">The sequence shown here is derived from an EMBL/GenBank/DDBJ whole genome shotgun (WGS) entry which is preliminary data.</text>
</comment>
<feature type="repeat" description="Solcar" evidence="9">
    <location>
        <begin position="1"/>
        <end position="69"/>
    </location>
</feature>
<reference evidence="11" key="1">
    <citation type="submission" date="2021-06" db="EMBL/GenBank/DDBJ databases">
        <title>Parelaphostrongylus tenuis whole genome reference sequence.</title>
        <authorList>
            <person name="Garwood T.J."/>
            <person name="Larsen P.A."/>
            <person name="Fountain-Jones N.M."/>
            <person name="Garbe J.R."/>
            <person name="Macchietto M.G."/>
            <person name="Kania S.A."/>
            <person name="Gerhold R.W."/>
            <person name="Richards J.E."/>
            <person name="Wolf T.M."/>
        </authorList>
    </citation>
    <scope>NUCLEOTIDE SEQUENCE</scope>
    <source>
        <strain evidence="11">MNPRO001-30</strain>
        <tissue evidence="11">Meninges</tissue>
    </source>
</reference>
<evidence type="ECO:0000256" key="10">
    <source>
        <dbReference type="RuleBase" id="RU000488"/>
    </source>
</evidence>
<keyword evidence="3 10" id="KW-0813">Transport</keyword>
<dbReference type="GO" id="GO:0031966">
    <property type="term" value="C:mitochondrial membrane"/>
    <property type="evidence" value="ECO:0007669"/>
    <property type="project" value="UniProtKB-SubCell"/>
</dbReference>
<evidence type="ECO:0000256" key="7">
    <source>
        <dbReference type="ARBA" id="ARBA00023128"/>
    </source>
</evidence>
<sequence length="76" mass="8679">MSLWTATFPFDSIKSRMQVTGEGSFLKLLIHVTRTEGLRSLYKGLVPTLVRTCLASGCLFVTYEESRKLMKSFLRM</sequence>
<accession>A0AAD5QCM2</accession>
<keyword evidence="4 9" id="KW-0812">Transmembrane</keyword>
<keyword evidence="7" id="KW-0496">Mitochondrion</keyword>
<evidence type="ECO:0000256" key="6">
    <source>
        <dbReference type="ARBA" id="ARBA00022989"/>
    </source>
</evidence>
<evidence type="ECO:0000313" key="11">
    <source>
        <dbReference type="EMBL" id="KAJ1346948.1"/>
    </source>
</evidence>
<dbReference type="Pfam" id="PF00153">
    <property type="entry name" value="Mito_carr"/>
    <property type="match status" value="1"/>
</dbReference>
<dbReference type="InterPro" id="IPR050567">
    <property type="entry name" value="Mitochondrial_Carrier"/>
</dbReference>
<dbReference type="GO" id="GO:0000064">
    <property type="term" value="F:L-ornithine transmembrane transporter activity"/>
    <property type="evidence" value="ECO:0007669"/>
    <property type="project" value="TreeGrafter"/>
</dbReference>
<dbReference type="PANTHER" id="PTHR45624">
    <property type="entry name" value="MITOCHONDRIAL BASIC AMINO ACIDS TRANSPORTER-RELATED"/>
    <property type="match status" value="1"/>
</dbReference>
<evidence type="ECO:0000256" key="1">
    <source>
        <dbReference type="ARBA" id="ARBA00004225"/>
    </source>
</evidence>
<evidence type="ECO:0000256" key="4">
    <source>
        <dbReference type="ARBA" id="ARBA00022692"/>
    </source>
</evidence>
<comment type="similarity">
    <text evidence="2 10">Belongs to the mitochondrial carrier (TC 2.A.29) family.</text>
</comment>
<gene>
    <name evidence="11" type="ORF">KIN20_001883</name>
</gene>
<dbReference type="PANTHER" id="PTHR45624:SF12">
    <property type="entry name" value="MITOCHONDRIAL ORNITHINE TRANSPORTER 1"/>
    <property type="match status" value="1"/>
</dbReference>
<keyword evidence="12" id="KW-1185">Reference proteome</keyword>
<organism evidence="11 12">
    <name type="scientific">Parelaphostrongylus tenuis</name>
    <name type="common">Meningeal worm</name>
    <dbReference type="NCBI Taxonomy" id="148309"/>
    <lineage>
        <taxon>Eukaryota</taxon>
        <taxon>Metazoa</taxon>
        <taxon>Ecdysozoa</taxon>
        <taxon>Nematoda</taxon>
        <taxon>Chromadorea</taxon>
        <taxon>Rhabditida</taxon>
        <taxon>Rhabditina</taxon>
        <taxon>Rhabditomorpha</taxon>
        <taxon>Strongyloidea</taxon>
        <taxon>Metastrongylidae</taxon>
        <taxon>Parelaphostrongylus</taxon>
    </lineage>
</organism>
<evidence type="ECO:0000256" key="8">
    <source>
        <dbReference type="ARBA" id="ARBA00023136"/>
    </source>
</evidence>
<evidence type="ECO:0000256" key="2">
    <source>
        <dbReference type="ARBA" id="ARBA00006375"/>
    </source>
</evidence>